<comment type="caution">
    <text evidence="6">The sequence shown here is derived from an EMBL/GenBank/DDBJ whole genome shotgun (WGS) entry which is preliminary data.</text>
</comment>
<name>A0A9P6FJV7_9FUNG</name>
<proteinExistence type="predicted"/>
<dbReference type="Pfam" id="PF00400">
    <property type="entry name" value="WD40"/>
    <property type="match status" value="1"/>
</dbReference>
<organism evidence="6 7">
    <name type="scientific">Lunasporangiospora selenospora</name>
    <dbReference type="NCBI Taxonomy" id="979761"/>
    <lineage>
        <taxon>Eukaryota</taxon>
        <taxon>Fungi</taxon>
        <taxon>Fungi incertae sedis</taxon>
        <taxon>Mucoromycota</taxon>
        <taxon>Mortierellomycotina</taxon>
        <taxon>Mortierellomycetes</taxon>
        <taxon>Mortierellales</taxon>
        <taxon>Mortierellaceae</taxon>
        <taxon>Lunasporangiospora</taxon>
    </lineage>
</organism>
<dbReference type="PANTHER" id="PTHR19849">
    <property type="entry name" value="PHOSPHOLIPASE A-2-ACTIVATING PROTEIN"/>
    <property type="match status" value="1"/>
</dbReference>
<dbReference type="OrthoDB" id="6262491at2759"/>
<dbReference type="Proteomes" id="UP000780801">
    <property type="component" value="Unassembled WGS sequence"/>
</dbReference>
<dbReference type="PANTHER" id="PTHR19849:SF0">
    <property type="entry name" value="PHOSPHOLIPASE A-2-ACTIVATING PROTEIN"/>
    <property type="match status" value="1"/>
</dbReference>
<evidence type="ECO:0000313" key="6">
    <source>
        <dbReference type="EMBL" id="KAF9566873.1"/>
    </source>
</evidence>
<keyword evidence="1" id="KW-0963">Cytoplasm</keyword>
<evidence type="ECO:0000256" key="5">
    <source>
        <dbReference type="SAM" id="MobiDB-lite"/>
    </source>
</evidence>
<evidence type="ECO:0000256" key="1">
    <source>
        <dbReference type="ARBA" id="ARBA00022490"/>
    </source>
</evidence>
<dbReference type="GO" id="GO:0005737">
    <property type="term" value="C:cytoplasm"/>
    <property type="evidence" value="ECO:0007669"/>
    <property type="project" value="TreeGrafter"/>
</dbReference>
<accession>A0A9P6FJV7</accession>
<feature type="region of interest" description="Disordered" evidence="5">
    <location>
        <begin position="79"/>
        <end position="98"/>
    </location>
</feature>
<dbReference type="InterPro" id="IPR036322">
    <property type="entry name" value="WD40_repeat_dom_sf"/>
</dbReference>
<dbReference type="PROSITE" id="PS50294">
    <property type="entry name" value="WD_REPEATS_REGION"/>
    <property type="match status" value="1"/>
</dbReference>
<dbReference type="InterPro" id="IPR019775">
    <property type="entry name" value="WD40_repeat_CS"/>
</dbReference>
<protein>
    <recommendedName>
        <fullName evidence="8">WD domain-containing protein, G-beta repeat-containing protein</fullName>
    </recommendedName>
</protein>
<dbReference type="GO" id="GO:0043161">
    <property type="term" value="P:proteasome-mediated ubiquitin-dependent protein catabolic process"/>
    <property type="evidence" value="ECO:0007669"/>
    <property type="project" value="TreeGrafter"/>
</dbReference>
<evidence type="ECO:0000256" key="3">
    <source>
        <dbReference type="ARBA" id="ARBA00022737"/>
    </source>
</evidence>
<sequence length="213" mass="23054">MEDNELAISYEQLDLSANISSDAGHFFQSDADLARIAAREGMVNFDKGQAIKVSSKILDMCPGYRIRSGAAAATVSTAEEHLESSSSPSSTSGTNPIVVDDPSVLGATMYLAESGHIARKINLETGKTIKIYQGHMGPVTRVVVYKTHLGQERLVTGSWDKTIKVWDADTKKCLATLKGHTDFVKALALRTVLVRDVGEDKEPFVGFELFSSS</sequence>
<keyword evidence="3" id="KW-0677">Repeat</keyword>
<dbReference type="InterPro" id="IPR015943">
    <property type="entry name" value="WD40/YVTN_repeat-like_dom_sf"/>
</dbReference>
<dbReference type="Gene3D" id="2.130.10.10">
    <property type="entry name" value="YVTN repeat-like/Quinoprotein amine dehydrogenase"/>
    <property type="match status" value="1"/>
</dbReference>
<evidence type="ECO:0000313" key="7">
    <source>
        <dbReference type="Proteomes" id="UP000780801"/>
    </source>
</evidence>
<dbReference type="InterPro" id="IPR001680">
    <property type="entry name" value="WD40_rpt"/>
</dbReference>
<dbReference type="AlphaFoldDB" id="A0A9P6FJV7"/>
<keyword evidence="7" id="KW-1185">Reference proteome</keyword>
<reference evidence="6" key="1">
    <citation type="journal article" date="2020" name="Fungal Divers.">
        <title>Resolving the Mortierellaceae phylogeny through synthesis of multi-gene phylogenetics and phylogenomics.</title>
        <authorList>
            <person name="Vandepol N."/>
            <person name="Liber J."/>
            <person name="Desiro A."/>
            <person name="Na H."/>
            <person name="Kennedy M."/>
            <person name="Barry K."/>
            <person name="Grigoriev I.V."/>
            <person name="Miller A.N."/>
            <person name="O'Donnell K."/>
            <person name="Stajich J.E."/>
            <person name="Bonito G."/>
        </authorList>
    </citation>
    <scope>NUCLEOTIDE SEQUENCE</scope>
    <source>
        <strain evidence="6">KOD1015</strain>
    </source>
</reference>
<dbReference type="PROSITE" id="PS50082">
    <property type="entry name" value="WD_REPEATS_2"/>
    <property type="match status" value="1"/>
</dbReference>
<dbReference type="SUPFAM" id="SSF50978">
    <property type="entry name" value="WD40 repeat-like"/>
    <property type="match status" value="1"/>
</dbReference>
<dbReference type="EMBL" id="JAABOA010006255">
    <property type="protein sequence ID" value="KAF9566873.1"/>
    <property type="molecule type" value="Genomic_DNA"/>
</dbReference>
<dbReference type="GO" id="GO:0005634">
    <property type="term" value="C:nucleus"/>
    <property type="evidence" value="ECO:0007669"/>
    <property type="project" value="TreeGrafter"/>
</dbReference>
<keyword evidence="2 4" id="KW-0853">WD repeat</keyword>
<feature type="non-terminal residue" evidence="6">
    <location>
        <position position="213"/>
    </location>
</feature>
<gene>
    <name evidence="6" type="ORF">BGW38_008861</name>
</gene>
<dbReference type="GO" id="GO:0043130">
    <property type="term" value="F:ubiquitin binding"/>
    <property type="evidence" value="ECO:0007669"/>
    <property type="project" value="TreeGrafter"/>
</dbReference>
<dbReference type="GO" id="GO:0010992">
    <property type="term" value="P:ubiquitin recycling"/>
    <property type="evidence" value="ECO:0007669"/>
    <property type="project" value="TreeGrafter"/>
</dbReference>
<dbReference type="SMART" id="SM00320">
    <property type="entry name" value="WD40"/>
    <property type="match status" value="1"/>
</dbReference>
<evidence type="ECO:0008006" key="8">
    <source>
        <dbReference type="Google" id="ProtNLM"/>
    </source>
</evidence>
<evidence type="ECO:0000256" key="2">
    <source>
        <dbReference type="ARBA" id="ARBA00022574"/>
    </source>
</evidence>
<feature type="repeat" description="WD" evidence="4">
    <location>
        <begin position="132"/>
        <end position="176"/>
    </location>
</feature>
<dbReference type="PROSITE" id="PS00678">
    <property type="entry name" value="WD_REPEATS_1"/>
    <property type="match status" value="1"/>
</dbReference>
<evidence type="ECO:0000256" key="4">
    <source>
        <dbReference type="PROSITE-ProRule" id="PRU00221"/>
    </source>
</evidence>